<organism evidence="10 11">
    <name type="scientific">Tahibacter soli</name>
    <dbReference type="NCBI Taxonomy" id="2983605"/>
    <lineage>
        <taxon>Bacteria</taxon>
        <taxon>Pseudomonadati</taxon>
        <taxon>Pseudomonadota</taxon>
        <taxon>Gammaproteobacteria</taxon>
        <taxon>Lysobacterales</taxon>
        <taxon>Rhodanobacteraceae</taxon>
        <taxon>Tahibacter</taxon>
    </lineage>
</organism>
<feature type="transmembrane region" description="Helical" evidence="9">
    <location>
        <begin position="122"/>
        <end position="146"/>
    </location>
</feature>
<gene>
    <name evidence="10" type="ORF">OD750_003240</name>
</gene>
<name>A0A9X3YI77_9GAMM</name>
<evidence type="ECO:0000256" key="6">
    <source>
        <dbReference type="ARBA" id="ARBA00022824"/>
    </source>
</evidence>
<feature type="transmembrane region" description="Helical" evidence="9">
    <location>
        <begin position="203"/>
        <end position="219"/>
    </location>
</feature>
<evidence type="ECO:0000256" key="5">
    <source>
        <dbReference type="ARBA" id="ARBA00022692"/>
    </source>
</evidence>
<feature type="transmembrane region" description="Helical" evidence="9">
    <location>
        <begin position="85"/>
        <end position="102"/>
    </location>
</feature>
<dbReference type="EMBL" id="JAOVZO020000003">
    <property type="protein sequence ID" value="MDC8011555.1"/>
    <property type="molecule type" value="Genomic_DNA"/>
</dbReference>
<evidence type="ECO:0000256" key="1">
    <source>
        <dbReference type="ARBA" id="ARBA00004477"/>
    </source>
</evidence>
<feature type="transmembrane region" description="Helical" evidence="9">
    <location>
        <begin position="274"/>
        <end position="296"/>
    </location>
</feature>
<feature type="transmembrane region" description="Helical" evidence="9">
    <location>
        <begin position="240"/>
        <end position="259"/>
    </location>
</feature>
<comment type="subcellular location">
    <subcellularLocation>
        <location evidence="1">Endoplasmic reticulum membrane</location>
        <topology evidence="1">Multi-pass membrane protein</topology>
    </subcellularLocation>
</comment>
<evidence type="ECO:0000313" key="10">
    <source>
        <dbReference type="EMBL" id="MDC8011555.1"/>
    </source>
</evidence>
<accession>A0A9X3YI77</accession>
<dbReference type="GO" id="GO:0006488">
    <property type="term" value="P:dolichol-linked oligosaccharide biosynthetic process"/>
    <property type="evidence" value="ECO:0007669"/>
    <property type="project" value="InterPro"/>
</dbReference>
<keyword evidence="5 9" id="KW-0812">Transmembrane</keyword>
<feature type="transmembrane region" description="Helical" evidence="9">
    <location>
        <begin position="158"/>
        <end position="183"/>
    </location>
</feature>
<proteinExistence type="predicted"/>
<reference evidence="10" key="1">
    <citation type="submission" date="2023-02" db="EMBL/GenBank/DDBJ databases">
        <title>Tahibacter soli sp. nov. isolated from soil.</title>
        <authorList>
            <person name="Baek J.H."/>
            <person name="Lee J.K."/>
            <person name="Choi D.G."/>
            <person name="Jeon C.O."/>
        </authorList>
    </citation>
    <scope>NUCLEOTIDE SEQUENCE</scope>
    <source>
        <strain evidence="10">BL</strain>
    </source>
</reference>
<feature type="transmembrane region" description="Helical" evidence="9">
    <location>
        <begin position="348"/>
        <end position="374"/>
    </location>
</feature>
<evidence type="ECO:0000256" key="8">
    <source>
        <dbReference type="ARBA" id="ARBA00023136"/>
    </source>
</evidence>
<dbReference type="AlphaFoldDB" id="A0A9X3YI77"/>
<keyword evidence="7 9" id="KW-1133">Transmembrane helix</keyword>
<dbReference type="PANTHER" id="PTHR12989:SF10">
    <property type="entry name" value="DOL-P-GLC:GLC(2)MAN(9)GLCNAC(2)-PP-DOL ALPHA-1,2-GLUCOSYLTRANSFERASE-RELATED"/>
    <property type="match status" value="1"/>
</dbReference>
<feature type="transmembrane region" description="Helical" evidence="9">
    <location>
        <begin position="317"/>
        <end position="336"/>
    </location>
</feature>
<dbReference type="GO" id="GO:0106073">
    <property type="term" value="F:dolichyl pyrophosphate Glc2Man9GlcNAc2 alpha-1,2-glucosyltransferase activity"/>
    <property type="evidence" value="ECO:0007669"/>
    <property type="project" value="InterPro"/>
</dbReference>
<keyword evidence="3" id="KW-0328">Glycosyltransferase</keyword>
<protein>
    <submittedName>
        <fullName evidence="10">Dol-P-Glc:Glc(2)Man(9)GlcNAc(2)-PP-Dol alpha-1,2-glucosyltransferase</fullName>
    </submittedName>
</protein>
<dbReference type="RefSeq" id="WP_263542772.1">
    <property type="nucleotide sequence ID" value="NZ_JAOVZO020000003.1"/>
</dbReference>
<dbReference type="Proteomes" id="UP001139971">
    <property type="component" value="Unassembled WGS sequence"/>
</dbReference>
<keyword evidence="11" id="KW-1185">Reference proteome</keyword>
<keyword evidence="6" id="KW-0256">Endoplasmic reticulum</keyword>
<sequence>MTLSATDTRNAWTFATVVALAWLAACVYAATGAELRGDEYAHVPQLELFLRGDWRFMRDAMTTVPAYHALIASIMRALGLDGLGAARVIAGAACLFAIAGFVRLRRAALGRDDWLGDAQFAAFPLMAPFAFLIYTDVASLAAMLWATEASVRARHLRAALILVFALAMRQNNVYWIAFLVALAAWPALRAQGFASLRTTLPPLWPYLVPCVVFAGYWAWNGSISFSPLQSAMHPDASLHVGNLYFMLFCAALLLPLQVLDGLRRYAAQLLTRPWLIVLPLALVGLYYAAFAVDHPYNLIENSVSWRNRTLQLTQASAAFKALFGVVAALAAVGIAWQPLVNASARWLYPLGALFVCLSWLVEQRYYLIPLALFLAFRVPLSRRAELATLALWCILAVFLFHGMISGNWYL</sequence>
<evidence type="ECO:0000256" key="7">
    <source>
        <dbReference type="ARBA" id="ARBA00022989"/>
    </source>
</evidence>
<dbReference type="InterPro" id="IPR016900">
    <property type="entry name" value="Alg10"/>
</dbReference>
<evidence type="ECO:0000256" key="2">
    <source>
        <dbReference type="ARBA" id="ARBA00004922"/>
    </source>
</evidence>
<dbReference type="PANTHER" id="PTHR12989">
    <property type="entry name" value="ALPHA-1,2-GLUCOSYLTRANSFERASE ALG10"/>
    <property type="match status" value="1"/>
</dbReference>
<evidence type="ECO:0000256" key="4">
    <source>
        <dbReference type="ARBA" id="ARBA00022679"/>
    </source>
</evidence>
<keyword evidence="4" id="KW-0808">Transferase</keyword>
<evidence type="ECO:0000256" key="9">
    <source>
        <dbReference type="SAM" id="Phobius"/>
    </source>
</evidence>
<evidence type="ECO:0000256" key="3">
    <source>
        <dbReference type="ARBA" id="ARBA00022676"/>
    </source>
</evidence>
<feature type="transmembrane region" description="Helical" evidence="9">
    <location>
        <begin position="386"/>
        <end position="404"/>
    </location>
</feature>
<evidence type="ECO:0000313" key="11">
    <source>
        <dbReference type="Proteomes" id="UP001139971"/>
    </source>
</evidence>
<comment type="caution">
    <text evidence="10">The sequence shown here is derived from an EMBL/GenBank/DDBJ whole genome shotgun (WGS) entry which is preliminary data.</text>
</comment>
<keyword evidence="8 9" id="KW-0472">Membrane</keyword>
<comment type="pathway">
    <text evidence="2">Protein modification; protein glycosylation.</text>
</comment>
<dbReference type="Pfam" id="PF04922">
    <property type="entry name" value="DIE2_ALG10"/>
    <property type="match status" value="2"/>
</dbReference>